<dbReference type="GO" id="GO:0008483">
    <property type="term" value="F:transaminase activity"/>
    <property type="evidence" value="ECO:0007669"/>
    <property type="project" value="UniProtKB-KW"/>
</dbReference>
<dbReference type="EMBL" id="VYQF01000001">
    <property type="protein sequence ID" value="KAA9042063.1"/>
    <property type="molecule type" value="Genomic_DNA"/>
</dbReference>
<dbReference type="Proteomes" id="UP000326903">
    <property type="component" value="Unassembled WGS sequence"/>
</dbReference>
<dbReference type="Gene3D" id="3.90.1150.10">
    <property type="entry name" value="Aspartate Aminotransferase, domain 1"/>
    <property type="match status" value="1"/>
</dbReference>
<organism evidence="7 8">
    <name type="scientific">Ginsengibacter hankyongi</name>
    <dbReference type="NCBI Taxonomy" id="2607284"/>
    <lineage>
        <taxon>Bacteria</taxon>
        <taxon>Pseudomonadati</taxon>
        <taxon>Bacteroidota</taxon>
        <taxon>Chitinophagia</taxon>
        <taxon>Chitinophagales</taxon>
        <taxon>Chitinophagaceae</taxon>
        <taxon>Ginsengibacter</taxon>
    </lineage>
</organism>
<reference evidence="7 8" key="1">
    <citation type="submission" date="2019-09" db="EMBL/GenBank/DDBJ databases">
        <title>Draft genome sequence of Ginsengibacter sp. BR5-29.</title>
        <authorList>
            <person name="Im W.-T."/>
        </authorList>
    </citation>
    <scope>NUCLEOTIDE SEQUENCE [LARGE SCALE GENOMIC DNA]</scope>
    <source>
        <strain evidence="7 8">BR5-29</strain>
    </source>
</reference>
<comment type="cofactor">
    <cofactor evidence="1">
        <name>pyridoxal 5'-phosphate</name>
        <dbReference type="ChEBI" id="CHEBI:597326"/>
    </cofactor>
</comment>
<keyword evidence="8" id="KW-1185">Reference proteome</keyword>
<dbReference type="InterPro" id="IPR015424">
    <property type="entry name" value="PyrdxlP-dep_Trfase"/>
</dbReference>
<dbReference type="Pfam" id="PF00155">
    <property type="entry name" value="Aminotran_1_2"/>
    <property type="match status" value="1"/>
</dbReference>
<protein>
    <submittedName>
        <fullName evidence="7">Pyridoxal phosphate-dependent aminotransferase</fullName>
    </submittedName>
</protein>
<dbReference type="AlphaFoldDB" id="A0A5J5IP10"/>
<name>A0A5J5IP10_9BACT</name>
<dbReference type="GO" id="GO:0030170">
    <property type="term" value="F:pyridoxal phosphate binding"/>
    <property type="evidence" value="ECO:0007669"/>
    <property type="project" value="InterPro"/>
</dbReference>
<dbReference type="PANTHER" id="PTHR46383:SF1">
    <property type="entry name" value="ASPARTATE AMINOTRANSFERASE"/>
    <property type="match status" value="1"/>
</dbReference>
<dbReference type="GO" id="GO:0006520">
    <property type="term" value="P:amino acid metabolic process"/>
    <property type="evidence" value="ECO:0007669"/>
    <property type="project" value="InterPro"/>
</dbReference>
<sequence>MKVNEKLNTAEKRTLGKLSNLSETLIGSEIVKLGADIKEKITGGETIYNFTIGDFDSSIFPIPKKLEEEIVNAYHHGFTTYPPADGILSLRESVSSFIKEREGLDYNSKEILIAAGGRPLIYALYRAVVDRDDKVIYAVPSWNNNHYVHFVEGQHEVIETTAENNFMPTAEDIQPHIEDAVLIALCSPLNPTGTVFKKEELEKICDMVLEENMRRGDDEKKLYFMYDQMYWTLTFGDTKHYNPVSLRPEMKQYTIFIDGISKAFAATGVRVGWALGPENVLAKMKAINSHIGAWSPMAEQHATAKFLLQKDVIDKYLSHFKKELEERLQLIYKGFQKLKAEGFTVDACAPQAAIYLTIQISLAGKKTNDGKMLSNQADVTSYVLNEAKLAVVPFYAFGAPKTSDWYRLSVGTCKKEEIPAMLEQLNGALSKLS</sequence>
<dbReference type="PANTHER" id="PTHR46383">
    <property type="entry name" value="ASPARTATE AMINOTRANSFERASE"/>
    <property type="match status" value="1"/>
</dbReference>
<gene>
    <name evidence="7" type="ORF">FW778_08615</name>
</gene>
<keyword evidence="4 7" id="KW-0808">Transferase</keyword>
<dbReference type="SUPFAM" id="SSF53383">
    <property type="entry name" value="PLP-dependent transferases"/>
    <property type="match status" value="1"/>
</dbReference>
<comment type="caution">
    <text evidence="7">The sequence shown here is derived from an EMBL/GenBank/DDBJ whole genome shotgun (WGS) entry which is preliminary data.</text>
</comment>
<evidence type="ECO:0000256" key="3">
    <source>
        <dbReference type="ARBA" id="ARBA00022576"/>
    </source>
</evidence>
<accession>A0A5J5IP10</accession>
<comment type="similarity">
    <text evidence="2">Belongs to the class-I pyridoxal-phosphate-dependent aminotransferase family.</text>
</comment>
<evidence type="ECO:0000256" key="2">
    <source>
        <dbReference type="ARBA" id="ARBA00007441"/>
    </source>
</evidence>
<evidence type="ECO:0000256" key="5">
    <source>
        <dbReference type="ARBA" id="ARBA00022898"/>
    </source>
</evidence>
<dbReference type="InterPro" id="IPR004839">
    <property type="entry name" value="Aminotransferase_I/II_large"/>
</dbReference>
<evidence type="ECO:0000259" key="6">
    <source>
        <dbReference type="Pfam" id="PF00155"/>
    </source>
</evidence>
<dbReference type="Gene3D" id="3.40.640.10">
    <property type="entry name" value="Type I PLP-dependent aspartate aminotransferase-like (Major domain)"/>
    <property type="match status" value="1"/>
</dbReference>
<dbReference type="InterPro" id="IPR015421">
    <property type="entry name" value="PyrdxlP-dep_Trfase_major"/>
</dbReference>
<keyword evidence="3 7" id="KW-0032">Aminotransferase</keyword>
<evidence type="ECO:0000313" key="7">
    <source>
        <dbReference type="EMBL" id="KAA9042063.1"/>
    </source>
</evidence>
<dbReference type="RefSeq" id="WP_150414192.1">
    <property type="nucleotide sequence ID" value="NZ_VYQF01000001.1"/>
</dbReference>
<evidence type="ECO:0000313" key="8">
    <source>
        <dbReference type="Proteomes" id="UP000326903"/>
    </source>
</evidence>
<evidence type="ECO:0000256" key="1">
    <source>
        <dbReference type="ARBA" id="ARBA00001933"/>
    </source>
</evidence>
<dbReference type="InterPro" id="IPR015422">
    <property type="entry name" value="PyrdxlP-dep_Trfase_small"/>
</dbReference>
<evidence type="ECO:0000256" key="4">
    <source>
        <dbReference type="ARBA" id="ARBA00022679"/>
    </source>
</evidence>
<feature type="domain" description="Aminotransferase class I/classII large" evidence="6">
    <location>
        <begin position="48"/>
        <end position="424"/>
    </location>
</feature>
<proteinExistence type="inferred from homology"/>
<dbReference type="InterPro" id="IPR050596">
    <property type="entry name" value="AspAT/PAT-like"/>
</dbReference>
<dbReference type="CDD" id="cd00609">
    <property type="entry name" value="AAT_like"/>
    <property type="match status" value="1"/>
</dbReference>
<keyword evidence="5" id="KW-0663">Pyridoxal phosphate</keyword>